<evidence type="ECO:0000256" key="2">
    <source>
        <dbReference type="ARBA" id="ARBA00022490"/>
    </source>
</evidence>
<evidence type="ECO:0000256" key="7">
    <source>
        <dbReference type="ARBA" id="ARBA00023244"/>
    </source>
</evidence>
<evidence type="ECO:0000256" key="6">
    <source>
        <dbReference type="ARBA" id="ARBA00023239"/>
    </source>
</evidence>
<name>A0A6L5JX40_RHOTE</name>
<dbReference type="PANTHER" id="PTHR11108">
    <property type="entry name" value="FERROCHELATASE"/>
    <property type="match status" value="1"/>
</dbReference>
<evidence type="ECO:0000256" key="5">
    <source>
        <dbReference type="ARBA" id="ARBA00023133"/>
    </source>
</evidence>
<dbReference type="NCBIfam" id="TIGR00109">
    <property type="entry name" value="hemH"/>
    <property type="match status" value="1"/>
</dbReference>
<protein>
    <recommendedName>
        <fullName evidence="9">Ferrochelatase</fullName>
        <ecNumber evidence="9">4.98.1.1</ecNumber>
    </recommendedName>
    <alternativeName>
        <fullName evidence="9">Heme synthase</fullName>
    </alternativeName>
    <alternativeName>
        <fullName evidence="9">Protoheme ferro-lyase</fullName>
    </alternativeName>
</protein>
<organism evidence="11 12">
    <name type="scientific">Rhodocyclus tenuis</name>
    <name type="common">Rhodospirillum tenue</name>
    <dbReference type="NCBI Taxonomy" id="1066"/>
    <lineage>
        <taxon>Bacteria</taxon>
        <taxon>Pseudomonadati</taxon>
        <taxon>Pseudomonadota</taxon>
        <taxon>Betaproteobacteria</taxon>
        <taxon>Rhodocyclales</taxon>
        <taxon>Rhodocyclaceae</taxon>
        <taxon>Rhodocyclus</taxon>
    </lineage>
</organism>
<dbReference type="GO" id="GO:0005737">
    <property type="term" value="C:cytoplasm"/>
    <property type="evidence" value="ECO:0007669"/>
    <property type="project" value="UniProtKB-SubCell"/>
</dbReference>
<comment type="similarity">
    <text evidence="1 9 10">Belongs to the ferrochelatase family.</text>
</comment>
<dbReference type="AlphaFoldDB" id="A0A6L5JX40"/>
<keyword evidence="3 9" id="KW-0479">Metal-binding</keyword>
<evidence type="ECO:0000256" key="8">
    <source>
        <dbReference type="ARBA" id="ARBA00024536"/>
    </source>
</evidence>
<keyword evidence="6 9" id="KW-0456">Lyase</keyword>
<evidence type="ECO:0000313" key="11">
    <source>
        <dbReference type="EMBL" id="MQY51184.1"/>
    </source>
</evidence>
<dbReference type="CDD" id="cd00419">
    <property type="entry name" value="Ferrochelatase_C"/>
    <property type="match status" value="1"/>
</dbReference>
<dbReference type="InterPro" id="IPR001015">
    <property type="entry name" value="Ferrochelatase"/>
</dbReference>
<evidence type="ECO:0000256" key="3">
    <source>
        <dbReference type="ARBA" id="ARBA00022723"/>
    </source>
</evidence>
<dbReference type="Pfam" id="PF00762">
    <property type="entry name" value="Ferrochelatase"/>
    <property type="match status" value="1"/>
</dbReference>
<proteinExistence type="inferred from homology"/>
<keyword evidence="2 9" id="KW-0963">Cytoplasm</keyword>
<dbReference type="InterPro" id="IPR033659">
    <property type="entry name" value="Ferrochelatase_N"/>
</dbReference>
<keyword evidence="7 9" id="KW-0627">Porphyrin biosynthesis</keyword>
<dbReference type="OrthoDB" id="9809741at2"/>
<evidence type="ECO:0000256" key="9">
    <source>
        <dbReference type="HAMAP-Rule" id="MF_00323"/>
    </source>
</evidence>
<comment type="caution">
    <text evidence="11">The sequence shown here is derived from an EMBL/GenBank/DDBJ whole genome shotgun (WGS) entry which is preliminary data.</text>
</comment>
<comment type="pathway">
    <text evidence="9">Porphyrin-containing compound metabolism; protoheme biosynthesis; protoheme from protoporphyrin-IX: step 1/1.</text>
</comment>
<dbReference type="PANTHER" id="PTHR11108:SF1">
    <property type="entry name" value="FERROCHELATASE, MITOCHONDRIAL"/>
    <property type="match status" value="1"/>
</dbReference>
<feature type="binding site" evidence="9">
    <location>
        <position position="294"/>
    </location>
    <ligand>
        <name>Fe(2+)</name>
        <dbReference type="ChEBI" id="CHEBI:29033"/>
    </ligand>
</feature>
<dbReference type="CDD" id="cd03411">
    <property type="entry name" value="Ferrochelatase_N"/>
    <property type="match status" value="1"/>
</dbReference>
<comment type="catalytic activity">
    <reaction evidence="8">
        <text>Fe-coproporphyrin III + 2 H(+) = coproporphyrin III + Fe(2+)</text>
        <dbReference type="Rhea" id="RHEA:49572"/>
        <dbReference type="ChEBI" id="CHEBI:15378"/>
        <dbReference type="ChEBI" id="CHEBI:29033"/>
        <dbReference type="ChEBI" id="CHEBI:68438"/>
        <dbReference type="ChEBI" id="CHEBI:131725"/>
        <dbReference type="EC" id="4.99.1.9"/>
    </reaction>
    <physiologicalReaction direction="right-to-left" evidence="8">
        <dbReference type="Rhea" id="RHEA:49574"/>
    </physiologicalReaction>
</comment>
<comment type="subcellular location">
    <subcellularLocation>
        <location evidence="9">Cytoplasm</location>
    </subcellularLocation>
</comment>
<dbReference type="FunFam" id="3.40.50.1400:FF:000002">
    <property type="entry name" value="Ferrochelatase"/>
    <property type="match status" value="1"/>
</dbReference>
<evidence type="ECO:0000256" key="1">
    <source>
        <dbReference type="ARBA" id="ARBA00007718"/>
    </source>
</evidence>
<dbReference type="GO" id="GO:0046872">
    <property type="term" value="F:metal ion binding"/>
    <property type="evidence" value="ECO:0007669"/>
    <property type="project" value="UniProtKB-KW"/>
</dbReference>
<keyword evidence="5 9" id="KW-0350">Heme biosynthesis</keyword>
<gene>
    <name evidence="9" type="primary">hemH</name>
    <name evidence="11" type="ORF">GHK24_05275</name>
</gene>
<dbReference type="UniPathway" id="UPA00252">
    <property type="reaction ID" value="UER00325"/>
</dbReference>
<reference evidence="11 12" key="1">
    <citation type="submission" date="2019-10" db="EMBL/GenBank/DDBJ databases">
        <title>Whole-genome sequence of the purple nonsulfur photosynthetic bacterium Rhodocyclus tenuis.</title>
        <authorList>
            <person name="Kyndt J.A."/>
            <person name="Meyer T.E."/>
        </authorList>
    </citation>
    <scope>NUCLEOTIDE SEQUENCE [LARGE SCALE GENOMIC DNA]</scope>
    <source>
        <strain evidence="11 12">DSM 110</strain>
    </source>
</reference>
<dbReference type="EC" id="4.98.1.1" evidence="9"/>
<keyword evidence="4 9" id="KW-0408">Iron</keyword>
<comment type="function">
    <text evidence="9">Catalyzes the ferrous insertion into protoporphyrin IX.</text>
</comment>
<accession>A0A6L5JX40</accession>
<evidence type="ECO:0000256" key="10">
    <source>
        <dbReference type="RuleBase" id="RU004185"/>
    </source>
</evidence>
<comment type="catalytic activity">
    <reaction evidence="9">
        <text>heme b + 2 H(+) = protoporphyrin IX + Fe(2+)</text>
        <dbReference type="Rhea" id="RHEA:22584"/>
        <dbReference type="ChEBI" id="CHEBI:15378"/>
        <dbReference type="ChEBI" id="CHEBI:29033"/>
        <dbReference type="ChEBI" id="CHEBI:57306"/>
        <dbReference type="ChEBI" id="CHEBI:60344"/>
        <dbReference type="EC" id="4.98.1.1"/>
    </reaction>
</comment>
<evidence type="ECO:0000256" key="4">
    <source>
        <dbReference type="ARBA" id="ARBA00023004"/>
    </source>
</evidence>
<dbReference type="InterPro" id="IPR033644">
    <property type="entry name" value="Ferrochelatase_C"/>
</dbReference>
<evidence type="ECO:0000313" key="12">
    <source>
        <dbReference type="Proteomes" id="UP000480275"/>
    </source>
</evidence>
<sequence>MPRYMTEPAVKHDAPSHTAILLINLGTPQAPTTKAVRVYLREFLSDPRVVETSRPLWLMILNGLVLNYRPQRSAVKYQAIWTKEGSPLRVHTQRQTQALQKLLDDAGMKVRVAHAMRYGQPSIPEVLSRLKEEGCNRILLLPLYPQYSASTTATAFDTAFSWAQLCRSLPELRTVRSYPDHPGYIAALAASVREHWAKHGQPGDDYRLVMSYHGVPRSTLEVGDTTFCECHKTSRLLAEALDLREDQYTVCFQSRFGSSAWLEPYTTETLKALGAAHVKRVDVICPGFVSDCLETLEEIALEGRDDFLAAGGEEFHFIHCLNERDDWVRALAEIATQHMSGWPTSGPQSSEEMAECLRRARCMGAKR</sequence>
<dbReference type="SUPFAM" id="SSF53800">
    <property type="entry name" value="Chelatase"/>
    <property type="match status" value="1"/>
</dbReference>
<dbReference type="EMBL" id="WIXJ01000002">
    <property type="protein sequence ID" value="MQY51184.1"/>
    <property type="molecule type" value="Genomic_DNA"/>
</dbReference>
<dbReference type="GO" id="GO:0004325">
    <property type="term" value="F:ferrochelatase activity"/>
    <property type="evidence" value="ECO:0007669"/>
    <property type="project" value="UniProtKB-UniRule"/>
</dbReference>
<dbReference type="HAMAP" id="MF_00323">
    <property type="entry name" value="Ferrochelatase"/>
    <property type="match status" value="1"/>
</dbReference>
<dbReference type="GO" id="GO:0006783">
    <property type="term" value="P:heme biosynthetic process"/>
    <property type="evidence" value="ECO:0007669"/>
    <property type="project" value="UniProtKB-UniRule"/>
</dbReference>
<dbReference type="Gene3D" id="3.40.50.1400">
    <property type="match status" value="2"/>
</dbReference>
<dbReference type="Proteomes" id="UP000480275">
    <property type="component" value="Unassembled WGS sequence"/>
</dbReference>
<feature type="binding site" evidence="9">
    <location>
        <position position="213"/>
    </location>
    <ligand>
        <name>Fe(2+)</name>
        <dbReference type="ChEBI" id="CHEBI:29033"/>
    </ligand>
</feature>